<dbReference type="InterPro" id="IPR036259">
    <property type="entry name" value="MFS_trans_sf"/>
</dbReference>
<feature type="transmembrane region" description="Helical" evidence="6">
    <location>
        <begin position="494"/>
        <end position="512"/>
    </location>
</feature>
<dbReference type="OrthoDB" id="5516475at2"/>
<dbReference type="GO" id="GO:0004766">
    <property type="term" value="F:spermidine synthase activity"/>
    <property type="evidence" value="ECO:0007669"/>
    <property type="project" value="TreeGrafter"/>
</dbReference>
<dbReference type="SUPFAM" id="SSF103473">
    <property type="entry name" value="MFS general substrate transporter"/>
    <property type="match status" value="1"/>
</dbReference>
<evidence type="ECO:0000313" key="8">
    <source>
        <dbReference type="EMBL" id="RNF84256.1"/>
    </source>
</evidence>
<comment type="caution">
    <text evidence="8">The sequence shown here is derived from an EMBL/GenBank/DDBJ whole genome shotgun (WGS) entry which is preliminary data.</text>
</comment>
<keyword evidence="6" id="KW-0472">Membrane</keyword>
<dbReference type="NCBIfam" id="NF037959">
    <property type="entry name" value="MFS_SpdSyn"/>
    <property type="match status" value="1"/>
</dbReference>
<feature type="transmembrane region" description="Helical" evidence="6">
    <location>
        <begin position="199"/>
        <end position="222"/>
    </location>
</feature>
<dbReference type="PROSITE" id="PS51006">
    <property type="entry name" value="PABS_2"/>
    <property type="match status" value="1"/>
</dbReference>
<feature type="transmembrane region" description="Helical" evidence="6">
    <location>
        <begin position="80"/>
        <end position="101"/>
    </location>
</feature>
<keyword evidence="9" id="KW-1185">Reference proteome</keyword>
<dbReference type="GO" id="GO:0005829">
    <property type="term" value="C:cytosol"/>
    <property type="evidence" value="ECO:0007669"/>
    <property type="project" value="TreeGrafter"/>
</dbReference>
<feature type="transmembrane region" description="Helical" evidence="6">
    <location>
        <begin position="113"/>
        <end position="133"/>
    </location>
</feature>
<feature type="transmembrane region" description="Helical" evidence="6">
    <location>
        <begin position="49"/>
        <end position="68"/>
    </location>
</feature>
<keyword evidence="6" id="KW-0812">Transmembrane</keyword>
<dbReference type="AlphaFoldDB" id="A0A3M8SXT2"/>
<sequence>MPVARCNAVPLLPATTANSVARHRHWLKYPAVQMGRGEMSNRRIGLERTLLALFVASGFAGLVYQSIWSHYLGLSLGHAAYAQSLVLAIFMGGMALGAWAVSRFGSGWGRLILAYAWVEIVIGLAGLAFHPLFEMYTTFSQDTVYPAMSSEAAVRAWQWGSAAMMILPQSILLGMTFPLMSGGYLRVAPRADGEILGGLYFTNSIGAAIGALAATFVLLPAVGMPGSVMVAGLVNLAVGGLAWVVARHADQAAPVPVAPVSSSTADSSKADSSKADPAGGAARLAPVLMLAAAITGATSFVYEIGWVRMLNQALGTTVHSFELMLAAFILGLAFGGWWIRNRSQRLGDAIAYAGYAQIWMGAAALVSLPVFGQSFRWVAGLMAALPRDPSGYAMFSLGSGGIALLVMFPAAFFAGMTLPLYTMALLRRGGGEASIGRIYAANTLGAIVGVVVAVHVLIPMLGLRLAVTIAALIDIVLGVVLLRFYAEQVRKPRYLAAVAVAVVAFAGSMLLGRVEPRALVSGVFRHGLASLGGDATVHYLRDGKTATVGFFSVGSVGTIATNGKPDASIEIGTDQVPTDDEITMAMAAALPLATHPDPRKVAIIGWGSGLSTHTMLGSPLPEVVDSIEIERAMYDGARMYGRRVARAYNDPRSRIHIDDARTYFSTGQRRYDVIISEPSNPWVSGVASLFTSEFYEFMHRHLEDDGIAVQWLQSYELSDPLVATMVSALVNEFDYVDAYLTNTSDMLFVASGKPIPAMDAKRLSGEPLKSELARIGIRSGADLQVRQIASRSTLQAYVAMEQAVPHSDFYPTVSLQAPRTRFMHERVVLLEALTGVGMPLLEMTGGRSPLSIADDVTENKSSFGATDHTNARSLRDAMNGGTGEGLRARRKDLLEAVKVLRGLSASPVASKDMELWMRAVAGVADSSIGYLPADDHVGIWLQPEWIDLKAQPPMVVAVMDAYAAAARRNGPAMRETGLQALQLVGNSAPSVLREQMLVISILGAIAQGDRKGAVEIESKHGANVASERRYALARSFLLAWNDVAPSP</sequence>
<gene>
    <name evidence="8" type="ORF">EER27_07650</name>
</gene>
<dbReference type="InterPro" id="IPR001045">
    <property type="entry name" value="Spermi_synthase"/>
</dbReference>
<organism evidence="8 9">
    <name type="scientific">Montanilutibacter psychrotolerans</name>
    <dbReference type="NCBI Taxonomy" id="1327343"/>
    <lineage>
        <taxon>Bacteria</taxon>
        <taxon>Pseudomonadati</taxon>
        <taxon>Pseudomonadota</taxon>
        <taxon>Gammaproteobacteria</taxon>
        <taxon>Lysobacterales</taxon>
        <taxon>Lysobacteraceae</taxon>
        <taxon>Montanilutibacter</taxon>
    </lineage>
</organism>
<keyword evidence="6" id="KW-1133">Transmembrane helix</keyword>
<evidence type="ECO:0000256" key="6">
    <source>
        <dbReference type="SAM" id="Phobius"/>
    </source>
</evidence>
<evidence type="ECO:0000256" key="2">
    <source>
        <dbReference type="ARBA" id="ARBA00022679"/>
    </source>
</evidence>
<reference evidence="8 9" key="1">
    <citation type="submission" date="2018-11" db="EMBL/GenBank/DDBJ databases">
        <title>Lysobacter cryohumiis sp. nov., isolated from soil in the Tianshan Mountains, Xinjiang, China.</title>
        <authorList>
            <person name="Luo Y."/>
            <person name="Sheng H."/>
        </authorList>
    </citation>
    <scope>NUCLEOTIDE SEQUENCE [LARGE SCALE GENOMIC DNA]</scope>
    <source>
        <strain evidence="8 9">ZS60</strain>
    </source>
</reference>
<dbReference type="EMBL" id="RIBS01000003">
    <property type="protein sequence ID" value="RNF84256.1"/>
    <property type="molecule type" value="Genomic_DNA"/>
</dbReference>
<feature type="transmembrane region" description="Helical" evidence="6">
    <location>
        <begin position="318"/>
        <end position="339"/>
    </location>
</feature>
<evidence type="ECO:0000256" key="1">
    <source>
        <dbReference type="ARBA" id="ARBA00007867"/>
    </source>
</evidence>
<keyword evidence="2 5" id="KW-0808">Transferase</keyword>
<dbReference type="Pfam" id="PF01564">
    <property type="entry name" value="Spermine_synth"/>
    <property type="match status" value="1"/>
</dbReference>
<keyword evidence="4 5" id="KW-0620">Polyamine biosynthesis</keyword>
<evidence type="ECO:0000313" key="9">
    <source>
        <dbReference type="Proteomes" id="UP000267049"/>
    </source>
</evidence>
<feature type="transmembrane region" description="Helical" evidence="6">
    <location>
        <begin position="464"/>
        <end position="482"/>
    </location>
</feature>
<comment type="similarity">
    <text evidence="1">Belongs to the spermidine/spermine synthase family.</text>
</comment>
<dbReference type="PANTHER" id="PTHR11558:SF11">
    <property type="entry name" value="SPERMIDINE SYNTHASE"/>
    <property type="match status" value="1"/>
</dbReference>
<comment type="caution">
    <text evidence="5">Lacks conserved residue(s) required for the propagation of feature annotation.</text>
</comment>
<evidence type="ECO:0000256" key="5">
    <source>
        <dbReference type="PROSITE-ProRule" id="PRU00354"/>
    </source>
</evidence>
<proteinExistence type="inferred from homology"/>
<feature type="transmembrane region" description="Helical" evidence="6">
    <location>
        <begin position="351"/>
        <end position="372"/>
    </location>
</feature>
<feature type="domain" description="PABS" evidence="7">
    <location>
        <begin position="508"/>
        <end position="761"/>
    </location>
</feature>
<evidence type="ECO:0000256" key="3">
    <source>
        <dbReference type="ARBA" id="ARBA00023066"/>
    </source>
</evidence>
<evidence type="ECO:0000259" key="7">
    <source>
        <dbReference type="PROSITE" id="PS51006"/>
    </source>
</evidence>
<dbReference type="SUPFAM" id="SSF53335">
    <property type="entry name" value="S-adenosyl-L-methionine-dependent methyltransferases"/>
    <property type="match status" value="1"/>
</dbReference>
<protein>
    <submittedName>
        <fullName evidence="8">Spermine synthase</fullName>
    </submittedName>
</protein>
<feature type="transmembrane region" description="Helical" evidence="6">
    <location>
        <begin position="284"/>
        <end position="306"/>
    </location>
</feature>
<name>A0A3M8SXT2_9GAMM</name>
<dbReference type="GO" id="GO:0008295">
    <property type="term" value="P:spermidine biosynthetic process"/>
    <property type="evidence" value="ECO:0007669"/>
    <property type="project" value="UniProtKB-KW"/>
</dbReference>
<feature type="transmembrane region" description="Helical" evidence="6">
    <location>
        <begin position="392"/>
        <end position="418"/>
    </location>
</feature>
<dbReference type="PANTHER" id="PTHR11558">
    <property type="entry name" value="SPERMIDINE/SPERMINE SYNTHASE"/>
    <property type="match status" value="1"/>
</dbReference>
<dbReference type="InterPro" id="IPR029063">
    <property type="entry name" value="SAM-dependent_MTases_sf"/>
</dbReference>
<dbReference type="Proteomes" id="UP000267049">
    <property type="component" value="Unassembled WGS sequence"/>
</dbReference>
<dbReference type="InterPro" id="IPR030374">
    <property type="entry name" value="PABS"/>
</dbReference>
<keyword evidence="3" id="KW-0745">Spermidine biosynthesis</keyword>
<evidence type="ECO:0000256" key="4">
    <source>
        <dbReference type="ARBA" id="ARBA00023115"/>
    </source>
</evidence>
<feature type="transmembrane region" description="Helical" evidence="6">
    <location>
        <begin position="228"/>
        <end position="246"/>
    </location>
</feature>
<accession>A0A3M8SXT2</accession>
<feature type="transmembrane region" description="Helical" evidence="6">
    <location>
        <begin position="439"/>
        <end position="458"/>
    </location>
</feature>
<dbReference type="Gene3D" id="3.40.50.150">
    <property type="entry name" value="Vaccinia Virus protein VP39"/>
    <property type="match status" value="1"/>
</dbReference>
<feature type="transmembrane region" description="Helical" evidence="6">
    <location>
        <begin position="166"/>
        <end position="187"/>
    </location>
</feature>
<dbReference type="CDD" id="cd02440">
    <property type="entry name" value="AdoMet_MTases"/>
    <property type="match status" value="1"/>
</dbReference>